<evidence type="ECO:0000313" key="3">
    <source>
        <dbReference type="Proteomes" id="UP001159427"/>
    </source>
</evidence>
<dbReference type="InterPro" id="IPR002591">
    <property type="entry name" value="Phosphodiest/P_Trfase"/>
</dbReference>
<organism evidence="2 3">
    <name type="scientific">Porites evermanni</name>
    <dbReference type="NCBI Taxonomy" id="104178"/>
    <lineage>
        <taxon>Eukaryota</taxon>
        <taxon>Metazoa</taxon>
        <taxon>Cnidaria</taxon>
        <taxon>Anthozoa</taxon>
        <taxon>Hexacorallia</taxon>
        <taxon>Scleractinia</taxon>
        <taxon>Fungiina</taxon>
        <taxon>Poritidae</taxon>
        <taxon>Porites</taxon>
    </lineage>
</organism>
<name>A0ABN8LL66_9CNID</name>
<protein>
    <recommendedName>
        <fullName evidence="4">Ectonucleotide pyrophosphatase/phosphodiesterase family member 5</fullName>
    </recommendedName>
</protein>
<dbReference type="Gene3D" id="3.40.720.10">
    <property type="entry name" value="Alkaline Phosphatase, subunit A"/>
    <property type="match status" value="1"/>
</dbReference>
<keyword evidence="3" id="KW-1185">Reference proteome</keyword>
<keyword evidence="1" id="KW-0732">Signal</keyword>
<dbReference type="Proteomes" id="UP001159427">
    <property type="component" value="Unassembled WGS sequence"/>
</dbReference>
<dbReference type="SUPFAM" id="SSF53649">
    <property type="entry name" value="Alkaline phosphatase-like"/>
    <property type="match status" value="1"/>
</dbReference>
<accession>A0ABN8LL66</accession>
<dbReference type="PANTHER" id="PTHR10151">
    <property type="entry name" value="ECTONUCLEOTIDE PYROPHOSPHATASE/PHOSPHODIESTERASE"/>
    <property type="match status" value="1"/>
</dbReference>
<dbReference type="EMBL" id="CALNXI010000040">
    <property type="protein sequence ID" value="CAH3016393.1"/>
    <property type="molecule type" value="Genomic_DNA"/>
</dbReference>
<feature type="signal peptide" evidence="1">
    <location>
        <begin position="1"/>
        <end position="22"/>
    </location>
</feature>
<dbReference type="CDD" id="cd16018">
    <property type="entry name" value="Enpp"/>
    <property type="match status" value="1"/>
</dbReference>
<proteinExistence type="predicted"/>
<evidence type="ECO:0008006" key="4">
    <source>
        <dbReference type="Google" id="ProtNLM"/>
    </source>
</evidence>
<dbReference type="InterPro" id="IPR017850">
    <property type="entry name" value="Alkaline_phosphatase_core_sf"/>
</dbReference>
<reference evidence="2 3" key="1">
    <citation type="submission" date="2022-05" db="EMBL/GenBank/DDBJ databases">
        <authorList>
            <consortium name="Genoscope - CEA"/>
            <person name="William W."/>
        </authorList>
    </citation>
    <scope>NUCLEOTIDE SEQUENCE [LARGE SCALE GENOMIC DNA]</scope>
</reference>
<dbReference type="Gene3D" id="3.30.1360.180">
    <property type="match status" value="1"/>
</dbReference>
<evidence type="ECO:0000256" key="1">
    <source>
        <dbReference type="SAM" id="SignalP"/>
    </source>
</evidence>
<dbReference type="PANTHER" id="PTHR10151:SF120">
    <property type="entry name" value="BIS(5'-ADENOSYL)-TRIPHOSPHATASE"/>
    <property type="match status" value="1"/>
</dbReference>
<comment type="caution">
    <text evidence="2">The sequence shown here is derived from an EMBL/GenBank/DDBJ whole genome shotgun (WGS) entry which is preliminary data.</text>
</comment>
<evidence type="ECO:0000313" key="2">
    <source>
        <dbReference type="EMBL" id="CAH3016393.1"/>
    </source>
</evidence>
<dbReference type="Pfam" id="PF01663">
    <property type="entry name" value="Phosphodiest"/>
    <property type="match status" value="1"/>
</dbReference>
<gene>
    <name evidence="2" type="ORF">PEVE_00028793</name>
</gene>
<feature type="chain" id="PRO_5046966766" description="Ectonucleotide pyrophosphatase/phosphodiesterase family member 5" evidence="1">
    <location>
        <begin position="23"/>
        <end position="473"/>
    </location>
</feature>
<sequence>MVIYISAFLSVLLCAFIIVGFGQEEQESTHPLIIVSMDGMRWQFIENRYANTPNLDFLAQNGVTSKYLKTVVPSKTWPNHHSYLTGLYPENHGIVSNMFWDPVYQEKFVLDYDCSNYDPKFYNASQPLWLTLQKSGGRSGVYFWPGFGGYPEKPTYYEKPICHVNCSAIDSKDLPNMRNITNNGFPPYSHCQVNHSEPTQIRIDKIMNWFQADKPPQFVALYVENPDATGHSYGILEPQYKQAMEAVDRDTVGYLIESLKKANLFEQVNLIFVSDHSMTNTSSTRQIFLEEYINPDDFQLVEGGPVGHLWADADKIEEIYRNLTNANNPHMSVYMKENIPDEYHWKHNRRIPPIYIDPEVGWVVRKTKAGSRQGSWTVGDHGWPAVKSESYSVFFAHGPAFKKGLKVPPFNTVDLYPLMCKLLGIQALPNNGSLENVQMMLKELAPPTAKGQALTRKSCGVVVFILISITAFV</sequence>